<dbReference type="RefSeq" id="WP_004094098.1">
    <property type="nucleotide sequence ID" value="NZ_AFGF01000053.1"/>
</dbReference>
<evidence type="ECO:0000256" key="5">
    <source>
        <dbReference type="ARBA" id="ARBA00023136"/>
    </source>
</evidence>
<sequence>MKKAAPGPKRPARNCPWQTKALAALAALVVLLSLISGGCWDLRELQDRHFVLAMAVDLADETGQSGHEKGINPLETYTQTAGERKYRLSLQILKFTSSSGGPQRGEESKTFIISDTGASMFDMIRDMLGQSSKAIYFEHMQTVIFSEAVVRQAGIRPVFDLLLRDPEMRWRIKVFITPGQARSLLEFTPPTDEAGGIFLANIMENHSRTFHIAGAATDLGNISQALDAGNVALIPRIDLAGKVVKVGGLALLKAGKFIGYLDEYMTRGVKYVRGTSKSGPITIDCPEHPGNVWSFEMSDHRTKLEPHMVNGQIYFTLNITMRGTLAESLRLDDQDKKSGNQMQLPKVEQTVAKQIVKNIQDSQKLLQDMNADAFNLKTKLKAHNPKAWAAVKDRWDEVFPTIPIYVSAEVIIRGIGEHE</sequence>
<keyword evidence="5" id="KW-0472">Membrane</keyword>
<dbReference type="Gene3D" id="3.30.300.210">
    <property type="entry name" value="Nutrient germinant receptor protein C, domain 3"/>
    <property type="match status" value="1"/>
</dbReference>
<evidence type="ECO:0000256" key="4">
    <source>
        <dbReference type="ARBA" id="ARBA00022729"/>
    </source>
</evidence>
<organism evidence="10 11">
    <name type="scientific">Acetonema longum DSM 6540</name>
    <dbReference type="NCBI Taxonomy" id="1009370"/>
    <lineage>
        <taxon>Bacteria</taxon>
        <taxon>Bacillati</taxon>
        <taxon>Bacillota</taxon>
        <taxon>Negativicutes</taxon>
        <taxon>Acetonemataceae</taxon>
        <taxon>Acetonema</taxon>
    </lineage>
</organism>
<dbReference type="AlphaFoldDB" id="F7NH69"/>
<dbReference type="NCBIfam" id="TIGR02887">
    <property type="entry name" value="spore_ger_x_C"/>
    <property type="match status" value="1"/>
</dbReference>
<keyword evidence="3" id="KW-0309">Germination</keyword>
<dbReference type="InterPro" id="IPR046953">
    <property type="entry name" value="Spore_GerAC-like_C"/>
</dbReference>
<dbReference type="EMBL" id="AFGF01000053">
    <property type="protein sequence ID" value="EGO64552.1"/>
    <property type="molecule type" value="Genomic_DNA"/>
</dbReference>
<keyword evidence="11" id="KW-1185">Reference proteome</keyword>
<keyword evidence="7" id="KW-0449">Lipoprotein</keyword>
<evidence type="ECO:0000313" key="10">
    <source>
        <dbReference type="EMBL" id="EGO64552.1"/>
    </source>
</evidence>
<protein>
    <submittedName>
        <fullName evidence="10">Spore germination B3 GerAC like protein</fullName>
    </submittedName>
</protein>
<gene>
    <name evidence="10" type="ORF">ALO_07073</name>
</gene>
<evidence type="ECO:0000256" key="3">
    <source>
        <dbReference type="ARBA" id="ARBA00022544"/>
    </source>
</evidence>
<evidence type="ECO:0000256" key="6">
    <source>
        <dbReference type="ARBA" id="ARBA00023139"/>
    </source>
</evidence>
<comment type="subcellular location">
    <subcellularLocation>
        <location evidence="1">Membrane</location>
        <topology evidence="1">Lipid-anchor</topology>
    </subcellularLocation>
</comment>
<accession>F7NH69</accession>
<dbReference type="OrthoDB" id="9816067at2"/>
<comment type="caution">
    <text evidence="10">The sequence shown here is derived from an EMBL/GenBank/DDBJ whole genome shotgun (WGS) entry which is preliminary data.</text>
</comment>
<dbReference type="Pfam" id="PF05504">
    <property type="entry name" value="Spore_GerAC"/>
    <property type="match status" value="1"/>
</dbReference>
<proteinExistence type="inferred from homology"/>
<feature type="domain" description="Spore germination protein N-terminal" evidence="9">
    <location>
        <begin position="41"/>
        <end position="238"/>
    </location>
</feature>
<feature type="domain" description="Spore germination GerAC-like C-terminal" evidence="8">
    <location>
        <begin position="248"/>
        <end position="416"/>
    </location>
</feature>
<evidence type="ECO:0000259" key="8">
    <source>
        <dbReference type="Pfam" id="PF05504"/>
    </source>
</evidence>
<dbReference type="InterPro" id="IPR008844">
    <property type="entry name" value="Spore_GerAC-like"/>
</dbReference>
<dbReference type="InterPro" id="IPR038501">
    <property type="entry name" value="Spore_GerAC_C_sf"/>
</dbReference>
<dbReference type="GO" id="GO:0016020">
    <property type="term" value="C:membrane"/>
    <property type="evidence" value="ECO:0007669"/>
    <property type="project" value="UniProtKB-SubCell"/>
</dbReference>
<dbReference type="GO" id="GO:0009847">
    <property type="term" value="P:spore germination"/>
    <property type="evidence" value="ECO:0007669"/>
    <property type="project" value="InterPro"/>
</dbReference>
<evidence type="ECO:0000256" key="7">
    <source>
        <dbReference type="ARBA" id="ARBA00023288"/>
    </source>
</evidence>
<keyword evidence="6" id="KW-0564">Palmitate</keyword>
<dbReference type="Pfam" id="PF25198">
    <property type="entry name" value="Spore_GerAC_N"/>
    <property type="match status" value="1"/>
</dbReference>
<name>F7NH69_9FIRM</name>
<dbReference type="PANTHER" id="PTHR35789:SF1">
    <property type="entry name" value="SPORE GERMINATION PROTEIN B3"/>
    <property type="match status" value="1"/>
</dbReference>
<evidence type="ECO:0000259" key="9">
    <source>
        <dbReference type="Pfam" id="PF25198"/>
    </source>
</evidence>
<reference evidence="10 11" key="1">
    <citation type="journal article" date="2011" name="EMBO J.">
        <title>Structural diversity of bacterial flagellar motors.</title>
        <authorList>
            <person name="Chen S."/>
            <person name="Beeby M."/>
            <person name="Murphy G.E."/>
            <person name="Leadbetter J.R."/>
            <person name="Hendrixson D.R."/>
            <person name="Briegel A."/>
            <person name="Li Z."/>
            <person name="Shi J."/>
            <person name="Tocheva E.I."/>
            <person name="Muller A."/>
            <person name="Dobro M.J."/>
            <person name="Jensen G.J."/>
        </authorList>
    </citation>
    <scope>NUCLEOTIDE SEQUENCE [LARGE SCALE GENOMIC DNA]</scope>
    <source>
        <strain evidence="10 11">DSM 6540</strain>
    </source>
</reference>
<dbReference type="Proteomes" id="UP000003240">
    <property type="component" value="Unassembled WGS sequence"/>
</dbReference>
<dbReference type="InterPro" id="IPR057336">
    <property type="entry name" value="GerAC_N"/>
</dbReference>
<evidence type="ECO:0000313" key="11">
    <source>
        <dbReference type="Proteomes" id="UP000003240"/>
    </source>
</evidence>
<evidence type="ECO:0000256" key="2">
    <source>
        <dbReference type="ARBA" id="ARBA00007886"/>
    </source>
</evidence>
<dbReference type="STRING" id="1009370.ALO_07073"/>
<evidence type="ECO:0000256" key="1">
    <source>
        <dbReference type="ARBA" id="ARBA00004635"/>
    </source>
</evidence>
<dbReference type="eggNOG" id="ENOG502Z8GN">
    <property type="taxonomic scope" value="Bacteria"/>
</dbReference>
<dbReference type="PANTHER" id="PTHR35789">
    <property type="entry name" value="SPORE GERMINATION PROTEIN B3"/>
    <property type="match status" value="1"/>
</dbReference>
<comment type="similarity">
    <text evidence="2">Belongs to the GerABKC lipoprotein family.</text>
</comment>
<keyword evidence="4" id="KW-0732">Signal</keyword>